<dbReference type="InterPro" id="IPR003959">
    <property type="entry name" value="ATPase_AAA_core"/>
</dbReference>
<keyword evidence="1" id="KW-0547">Nucleotide-binding</keyword>
<evidence type="ECO:0000256" key="1">
    <source>
        <dbReference type="ARBA" id="ARBA00022741"/>
    </source>
</evidence>
<keyword evidence="4" id="KW-1133">Transmembrane helix</keyword>
<dbReference type="PRINTS" id="PR00300">
    <property type="entry name" value="CLPPROTEASEA"/>
</dbReference>
<dbReference type="SUPFAM" id="SSF52540">
    <property type="entry name" value="P-loop containing nucleoside triphosphate hydrolases"/>
    <property type="match status" value="2"/>
</dbReference>
<dbReference type="PANTHER" id="PTHR11638">
    <property type="entry name" value="ATP-DEPENDENT CLP PROTEASE"/>
    <property type="match status" value="1"/>
</dbReference>
<dbReference type="CDD" id="cd19499">
    <property type="entry name" value="RecA-like_ClpB_Hsp104-like"/>
    <property type="match status" value="1"/>
</dbReference>
<evidence type="ECO:0000256" key="3">
    <source>
        <dbReference type="ARBA" id="ARBA00023186"/>
    </source>
</evidence>
<name>A0A2M8F0U2_9BACT</name>
<dbReference type="GO" id="GO:0005524">
    <property type="term" value="F:ATP binding"/>
    <property type="evidence" value="ECO:0007669"/>
    <property type="project" value="UniProtKB-KW"/>
</dbReference>
<dbReference type="Gene3D" id="3.40.50.300">
    <property type="entry name" value="P-loop containing nucleotide triphosphate hydrolases"/>
    <property type="match status" value="2"/>
</dbReference>
<keyword evidence="4" id="KW-0472">Membrane</keyword>
<sequence>MNLMTTSAHDYMKSYFKGFLEAMSNIFIFLPYFFSVSALSKSLFQPWKNITDTSKKSGFSLSAYFNKIMFGMISRGIGFMMRVSILLFYFILISFYILTIPLLFIGFIVSLPVAYMLSIMMEPESDRKSRLKEQFIKIHLLKDENFQEVEKWFEYVYDLNLRPHPWWKLKNLMATPPLARDWTSGYTPILDSYAEDLTNPTYQLSIRQHIIGREQETALIERTLSKSDEANVVLVGEKGVGKMTIINSLAKKIYEGKTNSILSYKRLLQLNMEKILNEHTDPQKREQFMEELLDEASQAKNIILLIENFELYVAVGENHVDLSVPIEKYASTTSLQIIGITTPFLYETYVFPNSKIRTIVSKVDVSEVTKEKALLILLDKSLSFERRYNLYIPYETIFAVIEKSAFYMTSIPFPEKALQLLDSVCIYTNQTLKKNVVAPETVDTVLTQRTHVPTTLTDKIKNTLVHLEELLQQRIYGQGESIRALSSVLRRSFLLMGKRTKPLATFLFLGPTGVGKTETAKVVAEVFFGASTFLTRFDMSVYQSKDDISSLLGSIEKLNPGLLTSAIREHPYGVLLLDEIEKAHPDLLNIFLTILDEGYYTDGYGQRVDCKNLVIIATSNAGANHIHQILLKQSLGNQDESTELSSNSMINYLIENNLFSPEFLNRFDGVIAYKPLEKDTAETIAKTMVDSVKQKVLELYKVHVNVSDETIHDITEKNYNATYGARNLERALRDSIEDKIAKIILEGRAKEGDTINL</sequence>
<dbReference type="InterPro" id="IPR003593">
    <property type="entry name" value="AAA+_ATPase"/>
</dbReference>
<evidence type="ECO:0008006" key="9">
    <source>
        <dbReference type="Google" id="ProtNLM"/>
    </source>
</evidence>
<dbReference type="PANTHER" id="PTHR11638:SF175">
    <property type="entry name" value="ATP-DEPENDENT CLP PROTEASE, ATP-BINDING SUBUNIT CLPC"/>
    <property type="match status" value="1"/>
</dbReference>
<keyword evidence="4" id="KW-0812">Transmembrane</keyword>
<protein>
    <recommendedName>
        <fullName evidence="9">AAA+ ATPase domain-containing protein</fullName>
    </recommendedName>
</protein>
<organism evidence="7 8">
    <name type="scientific">Candidatus Roizmanbacteria bacterium CG_4_9_14_0_2_um_filter_39_13</name>
    <dbReference type="NCBI Taxonomy" id="1974839"/>
    <lineage>
        <taxon>Bacteria</taxon>
        <taxon>Candidatus Roizmaniibacteriota</taxon>
    </lineage>
</organism>
<feature type="transmembrane region" description="Helical" evidence="4">
    <location>
        <begin position="20"/>
        <end position="39"/>
    </location>
</feature>
<dbReference type="InterPro" id="IPR041546">
    <property type="entry name" value="ClpA/ClpB_AAA_lid"/>
</dbReference>
<accession>A0A2M8F0U2</accession>
<dbReference type="GO" id="GO:0034605">
    <property type="term" value="P:cellular response to heat"/>
    <property type="evidence" value="ECO:0007669"/>
    <property type="project" value="TreeGrafter"/>
</dbReference>
<dbReference type="InterPro" id="IPR001270">
    <property type="entry name" value="ClpA/B"/>
</dbReference>
<evidence type="ECO:0000313" key="7">
    <source>
        <dbReference type="EMBL" id="PJC32870.1"/>
    </source>
</evidence>
<dbReference type="Pfam" id="PF17871">
    <property type="entry name" value="AAA_lid_9"/>
    <property type="match status" value="1"/>
</dbReference>
<dbReference type="InterPro" id="IPR027417">
    <property type="entry name" value="P-loop_NTPase"/>
</dbReference>
<proteinExistence type="predicted"/>
<dbReference type="GO" id="GO:0005737">
    <property type="term" value="C:cytoplasm"/>
    <property type="evidence" value="ECO:0007669"/>
    <property type="project" value="TreeGrafter"/>
</dbReference>
<feature type="domain" description="AAA+ ATPase" evidence="5">
    <location>
        <begin position="502"/>
        <end position="677"/>
    </location>
</feature>
<feature type="domain" description="Clp ATPase C-terminal" evidence="6">
    <location>
        <begin position="676"/>
        <end position="757"/>
    </location>
</feature>
<dbReference type="SMART" id="SM01086">
    <property type="entry name" value="ClpB_D2-small"/>
    <property type="match status" value="1"/>
</dbReference>
<dbReference type="GO" id="GO:0016887">
    <property type="term" value="F:ATP hydrolysis activity"/>
    <property type="evidence" value="ECO:0007669"/>
    <property type="project" value="InterPro"/>
</dbReference>
<dbReference type="Proteomes" id="UP000231383">
    <property type="component" value="Unassembled WGS sequence"/>
</dbReference>
<dbReference type="Pfam" id="PF10431">
    <property type="entry name" value="ClpB_D2-small"/>
    <property type="match status" value="1"/>
</dbReference>
<feature type="domain" description="AAA+ ATPase" evidence="5">
    <location>
        <begin position="228"/>
        <end position="364"/>
    </location>
</feature>
<dbReference type="SMART" id="SM00382">
    <property type="entry name" value="AAA"/>
    <property type="match status" value="2"/>
</dbReference>
<gene>
    <name evidence="7" type="ORF">CO051_02375</name>
</gene>
<evidence type="ECO:0000313" key="8">
    <source>
        <dbReference type="Proteomes" id="UP000231383"/>
    </source>
</evidence>
<reference evidence="8" key="1">
    <citation type="submission" date="2017-09" db="EMBL/GenBank/DDBJ databases">
        <title>Depth-based differentiation of microbial function through sediment-hosted aquifers and enrichment of novel symbionts in the deep terrestrial subsurface.</title>
        <authorList>
            <person name="Probst A.J."/>
            <person name="Ladd B."/>
            <person name="Jarett J.K."/>
            <person name="Geller-Mcgrath D.E."/>
            <person name="Sieber C.M.K."/>
            <person name="Emerson J.B."/>
            <person name="Anantharaman K."/>
            <person name="Thomas B.C."/>
            <person name="Malmstrom R."/>
            <person name="Stieglmeier M."/>
            <person name="Klingl A."/>
            <person name="Woyke T."/>
            <person name="Ryan C.M."/>
            <person name="Banfield J.F."/>
        </authorList>
    </citation>
    <scope>NUCLEOTIDE SEQUENCE [LARGE SCALE GENOMIC DNA]</scope>
</reference>
<evidence type="ECO:0000259" key="5">
    <source>
        <dbReference type="SMART" id="SM00382"/>
    </source>
</evidence>
<dbReference type="EMBL" id="PFSC01000061">
    <property type="protein sequence ID" value="PJC32870.1"/>
    <property type="molecule type" value="Genomic_DNA"/>
</dbReference>
<evidence type="ECO:0000256" key="4">
    <source>
        <dbReference type="SAM" id="Phobius"/>
    </source>
</evidence>
<comment type="caution">
    <text evidence="7">The sequence shown here is derived from an EMBL/GenBank/DDBJ whole genome shotgun (WGS) entry which is preliminary data.</text>
</comment>
<keyword evidence="2" id="KW-0067">ATP-binding</keyword>
<feature type="transmembrane region" description="Helical" evidence="4">
    <location>
        <begin position="79"/>
        <end position="97"/>
    </location>
</feature>
<dbReference type="Gene3D" id="1.10.8.60">
    <property type="match status" value="2"/>
</dbReference>
<dbReference type="InterPro" id="IPR019489">
    <property type="entry name" value="Clp_ATPase_C"/>
</dbReference>
<dbReference type="AlphaFoldDB" id="A0A2M8F0U2"/>
<keyword evidence="3" id="KW-0143">Chaperone</keyword>
<dbReference type="Pfam" id="PF07724">
    <property type="entry name" value="AAA_2"/>
    <property type="match status" value="1"/>
</dbReference>
<evidence type="ECO:0000259" key="6">
    <source>
        <dbReference type="SMART" id="SM01086"/>
    </source>
</evidence>
<dbReference type="InterPro" id="IPR050130">
    <property type="entry name" value="ClpA_ClpB"/>
</dbReference>
<evidence type="ECO:0000256" key="2">
    <source>
        <dbReference type="ARBA" id="ARBA00022840"/>
    </source>
</evidence>